<evidence type="ECO:0000313" key="2">
    <source>
        <dbReference type="EMBL" id="ORX63282.1"/>
    </source>
</evidence>
<dbReference type="OrthoDB" id="2292676at2759"/>
<evidence type="ECO:0000313" key="3">
    <source>
        <dbReference type="Proteomes" id="UP000193498"/>
    </source>
</evidence>
<comment type="caution">
    <text evidence="2">The sequence shown here is derived from an EMBL/GenBank/DDBJ whole genome shotgun (WGS) entry which is preliminary data.</text>
</comment>
<accession>A0A1Y1VPP4</accession>
<dbReference type="EMBL" id="MCFE01001342">
    <property type="protein sequence ID" value="ORX63282.1"/>
    <property type="molecule type" value="Genomic_DNA"/>
</dbReference>
<name>A0A1Y1VPP4_9FUNG</name>
<dbReference type="Proteomes" id="UP000193498">
    <property type="component" value="Unassembled WGS sequence"/>
</dbReference>
<feature type="chain" id="PRO_5011965608" evidence="1">
    <location>
        <begin position="19"/>
        <end position="150"/>
    </location>
</feature>
<sequence>MKYSILLFASLASAATMGVRPLMKDVLKVQNPVSIMDLPGTSDPLDAYAPDCIKTVNAGAATVQTQLYEQGCALITFSSGVITRDYKFNCCGTSVWIRVNGADWEALRQAGKLDGLRYQRVSVSDNTYSIDFRKVNGQSPSSIAPEEFLP</sequence>
<organism evidence="2 3">
    <name type="scientific">Basidiobolus meristosporus CBS 931.73</name>
    <dbReference type="NCBI Taxonomy" id="1314790"/>
    <lineage>
        <taxon>Eukaryota</taxon>
        <taxon>Fungi</taxon>
        <taxon>Fungi incertae sedis</taxon>
        <taxon>Zoopagomycota</taxon>
        <taxon>Entomophthoromycotina</taxon>
        <taxon>Basidiobolomycetes</taxon>
        <taxon>Basidiobolales</taxon>
        <taxon>Basidiobolaceae</taxon>
        <taxon>Basidiobolus</taxon>
    </lineage>
</organism>
<evidence type="ECO:0000256" key="1">
    <source>
        <dbReference type="SAM" id="SignalP"/>
    </source>
</evidence>
<reference evidence="2 3" key="1">
    <citation type="submission" date="2016-07" db="EMBL/GenBank/DDBJ databases">
        <title>Pervasive Adenine N6-methylation of Active Genes in Fungi.</title>
        <authorList>
            <consortium name="DOE Joint Genome Institute"/>
            <person name="Mondo S.J."/>
            <person name="Dannebaum R.O."/>
            <person name="Kuo R.C."/>
            <person name="Labutti K."/>
            <person name="Haridas S."/>
            <person name="Kuo A."/>
            <person name="Salamov A."/>
            <person name="Ahrendt S.R."/>
            <person name="Lipzen A."/>
            <person name="Sullivan W."/>
            <person name="Andreopoulos W.B."/>
            <person name="Clum A."/>
            <person name="Lindquist E."/>
            <person name="Daum C."/>
            <person name="Ramamoorthy G.K."/>
            <person name="Gryganskyi A."/>
            <person name="Culley D."/>
            <person name="Magnuson J.K."/>
            <person name="James T.Y."/>
            <person name="O'Malley M.A."/>
            <person name="Stajich J.E."/>
            <person name="Spatafora J.W."/>
            <person name="Visel A."/>
            <person name="Grigoriev I.V."/>
        </authorList>
    </citation>
    <scope>NUCLEOTIDE SEQUENCE [LARGE SCALE GENOMIC DNA]</scope>
    <source>
        <strain evidence="2 3">CBS 931.73</strain>
    </source>
</reference>
<keyword evidence="3" id="KW-1185">Reference proteome</keyword>
<keyword evidence="1" id="KW-0732">Signal</keyword>
<feature type="signal peptide" evidence="1">
    <location>
        <begin position="1"/>
        <end position="18"/>
    </location>
</feature>
<dbReference type="AlphaFoldDB" id="A0A1Y1VPP4"/>
<gene>
    <name evidence="2" type="ORF">K493DRAFT_343478</name>
</gene>
<dbReference type="InParanoid" id="A0A1Y1VPP4"/>
<protein>
    <submittedName>
        <fullName evidence="2">Uncharacterized protein</fullName>
    </submittedName>
</protein>
<proteinExistence type="predicted"/>